<dbReference type="AlphaFoldDB" id="A0A5B7DRE6"/>
<dbReference type="EMBL" id="VSRR010001255">
    <property type="protein sequence ID" value="MPC23815.1"/>
    <property type="molecule type" value="Genomic_DNA"/>
</dbReference>
<name>A0A5B7DRE6_PORTR</name>
<sequence length="65" mass="7281">MVTHPLVTSLLLPSSSKLSITSLHLQAEVLFPSDVSQHDDFQLGPIKVILKDMYDVCFLKEIDLL</sequence>
<protein>
    <submittedName>
        <fullName evidence="1">Uncharacterized protein</fullName>
    </submittedName>
</protein>
<keyword evidence="2" id="KW-1185">Reference proteome</keyword>
<proteinExistence type="predicted"/>
<reference evidence="1 2" key="1">
    <citation type="submission" date="2019-05" db="EMBL/GenBank/DDBJ databases">
        <title>Another draft genome of Portunus trituberculatus and its Hox gene families provides insights of decapod evolution.</title>
        <authorList>
            <person name="Jeong J.-H."/>
            <person name="Song I."/>
            <person name="Kim S."/>
            <person name="Choi T."/>
            <person name="Kim D."/>
            <person name="Ryu S."/>
            <person name="Kim W."/>
        </authorList>
    </citation>
    <scope>NUCLEOTIDE SEQUENCE [LARGE SCALE GENOMIC DNA]</scope>
    <source>
        <tissue evidence="1">Muscle</tissue>
    </source>
</reference>
<evidence type="ECO:0000313" key="2">
    <source>
        <dbReference type="Proteomes" id="UP000324222"/>
    </source>
</evidence>
<evidence type="ECO:0000313" key="1">
    <source>
        <dbReference type="EMBL" id="MPC23815.1"/>
    </source>
</evidence>
<dbReference type="Proteomes" id="UP000324222">
    <property type="component" value="Unassembled WGS sequence"/>
</dbReference>
<organism evidence="1 2">
    <name type="scientific">Portunus trituberculatus</name>
    <name type="common">Swimming crab</name>
    <name type="synonym">Neptunus trituberculatus</name>
    <dbReference type="NCBI Taxonomy" id="210409"/>
    <lineage>
        <taxon>Eukaryota</taxon>
        <taxon>Metazoa</taxon>
        <taxon>Ecdysozoa</taxon>
        <taxon>Arthropoda</taxon>
        <taxon>Crustacea</taxon>
        <taxon>Multicrustacea</taxon>
        <taxon>Malacostraca</taxon>
        <taxon>Eumalacostraca</taxon>
        <taxon>Eucarida</taxon>
        <taxon>Decapoda</taxon>
        <taxon>Pleocyemata</taxon>
        <taxon>Brachyura</taxon>
        <taxon>Eubrachyura</taxon>
        <taxon>Portunoidea</taxon>
        <taxon>Portunidae</taxon>
        <taxon>Portuninae</taxon>
        <taxon>Portunus</taxon>
    </lineage>
</organism>
<gene>
    <name evidence="1" type="ORF">E2C01_016880</name>
</gene>
<comment type="caution">
    <text evidence="1">The sequence shown here is derived from an EMBL/GenBank/DDBJ whole genome shotgun (WGS) entry which is preliminary data.</text>
</comment>
<accession>A0A5B7DRE6</accession>